<evidence type="ECO:0000313" key="1">
    <source>
        <dbReference type="EMBL" id="ALY06862.1"/>
    </source>
</evidence>
<proteinExistence type="predicted"/>
<name>A0A1I9KK67_9CAUD</name>
<accession>A0A1I9KK67</accession>
<dbReference type="Proteomes" id="UP000223158">
    <property type="component" value="Segment"/>
</dbReference>
<protein>
    <submittedName>
        <fullName evidence="1">Uncharacterized protein</fullName>
    </submittedName>
</protein>
<dbReference type="EMBL" id="KU052488">
    <property type="protein sequence ID" value="ALY06862.1"/>
    <property type="molecule type" value="Genomic_DNA"/>
</dbReference>
<sequence length="103" mass="12054">MNNMTPEKVLNDYMAGTDMTLRQAVVLSEYGIESVKAVKKELIDVYTTATISSCYNIRERIRKHYNRVKGYNDDRLMCYVFTDQEKLLSIDDVNNIINELDKY</sequence>
<gene>
    <name evidence="1" type="ORF">SAC12_041</name>
</gene>
<reference evidence="1 2" key="1">
    <citation type="submission" date="2015-11" db="EMBL/GenBank/DDBJ databases">
        <title>Lactobacillus brevis bacteriophage SA-C12: a mosaic Myoviridae member.</title>
        <authorList>
            <person name="Mahony J."/>
        </authorList>
    </citation>
    <scope>NUCLEOTIDE SEQUENCE [LARGE SCALE GENOMIC DNA]</scope>
</reference>
<evidence type="ECO:0000313" key="2">
    <source>
        <dbReference type="Proteomes" id="UP000223158"/>
    </source>
</evidence>
<organism evidence="1 2">
    <name type="scientific">Lactobacillus phage SA-C12</name>
    <dbReference type="NCBI Taxonomy" id="1755697"/>
    <lineage>
        <taxon>Viruses</taxon>
        <taxon>Duplodnaviria</taxon>
        <taxon>Heunggongvirae</taxon>
        <taxon>Uroviricota</taxon>
        <taxon>Caudoviricetes</taxon>
        <taxon>Tybeckvirinae</taxon>
        <taxon>Lenusvirus</taxon>
        <taxon>Lenusvirus SAC12</taxon>
    </lineage>
</organism>
<keyword evidence="2" id="KW-1185">Reference proteome</keyword>